<name>A0A0C1JSE1_9BACT</name>
<comment type="caution">
    <text evidence="1">The sequence shown here is derived from an EMBL/GenBank/DDBJ whole genome shotgun (WGS) entry which is preliminary data.</text>
</comment>
<dbReference type="EMBL" id="JSAN01000030">
    <property type="protein sequence ID" value="KIC73406.1"/>
    <property type="molecule type" value="Genomic_DNA"/>
</dbReference>
<organism evidence="1 2">
    <name type="scientific">Candidatus Protochlamydia amoebophila</name>
    <dbReference type="NCBI Taxonomy" id="362787"/>
    <lineage>
        <taxon>Bacteria</taxon>
        <taxon>Pseudomonadati</taxon>
        <taxon>Chlamydiota</taxon>
        <taxon>Chlamydiia</taxon>
        <taxon>Parachlamydiales</taxon>
        <taxon>Parachlamydiaceae</taxon>
        <taxon>Candidatus Protochlamydia</taxon>
    </lineage>
</organism>
<evidence type="ECO:0000313" key="2">
    <source>
        <dbReference type="Proteomes" id="UP000031465"/>
    </source>
</evidence>
<sequence>MLGLSFIFSKTESAYLEGCKELEWKVVRYEELIKQQIEILGKLLLKTDGLIEYVVKHISNENVKNTLFPIIQHLFSQTFSQETSRFNEIYLDQKRQSYKKFISLLRKALDYFEKNRHELIARNVLTLGYKFYSQIRFNNCGTEIFNNLMEFGKKATLEQPNIFTIVPNDSRYKLIFGLEIIRQRMLELEKNSVLTATSFGRYQGQYQSSGKLFYGLFDPHIQGNFVSLKRKICVYQPANKFCVKNLMMPSPTIETGGPVSINSEMRAFLTLCREKQKTILYINCQDKCPSVGLIAGDDSYRCQAIETLAEEFANTLFLITLTHDHPFYEQIGHQIDTLNSQLVKKAIFDQIFNPNFRQFENYILPTEEIKKWMVITFDVIHAKKFSNCDHFSDAQERDFFIEECHLALIQNEEMLRLGYSIYHDTEHFKKELLRQIFIEDKQKSGNSVPEKMVLIKEGQKYRFNLKHWCLILTDQIHDILFNKQKVLSPKEKRIFIRLFYNYLTMQLLIFIEPKFLNMSSTNSTDRSISFEEMFAHELIVKGLEDNPEMIAHFEMSIHLRAMMICKRAVGEKQLNRLLETILFMLDHKDQIKTLFAKVFPNVNFENDILEKTKKSSLPSLFQKEQFKNFQMEHVLPELMKSKEFQKYLKETVFSVFLGSEKFQEIFQSETFKYYLGKTVNLPDLNDEHAINEFLQTQTQAIDSALASPDCQTLLIQAFLKETATLKEYLETFILQQIKNIKY</sequence>
<dbReference type="RefSeq" id="WP_039356834.1">
    <property type="nucleotide sequence ID" value="NZ_JSAN01000030.1"/>
</dbReference>
<protein>
    <submittedName>
        <fullName evidence="1">Uncharacterized protein</fullName>
    </submittedName>
</protein>
<accession>A0A0C1JSE1</accession>
<dbReference type="PATRIC" id="fig|362787.3.peg.511"/>
<proteinExistence type="predicted"/>
<reference evidence="1 2" key="1">
    <citation type="journal article" date="2014" name="Mol. Biol. Evol.">
        <title>Massive expansion of Ubiquitination-related gene families within the Chlamydiae.</title>
        <authorList>
            <person name="Domman D."/>
            <person name="Collingro A."/>
            <person name="Lagkouvardos I."/>
            <person name="Gehre L."/>
            <person name="Weinmaier T."/>
            <person name="Rattei T."/>
            <person name="Subtil A."/>
            <person name="Horn M."/>
        </authorList>
    </citation>
    <scope>NUCLEOTIDE SEQUENCE [LARGE SCALE GENOMIC DNA]</scope>
    <source>
        <strain evidence="1 2">EI2</strain>
    </source>
</reference>
<gene>
    <name evidence="1" type="ORF">DB44_BG00950</name>
</gene>
<evidence type="ECO:0000313" key="1">
    <source>
        <dbReference type="EMBL" id="KIC73406.1"/>
    </source>
</evidence>
<dbReference type="Proteomes" id="UP000031465">
    <property type="component" value="Unassembled WGS sequence"/>
</dbReference>
<dbReference type="AlphaFoldDB" id="A0A0C1JSE1"/>